<keyword evidence="4" id="KW-1185">Reference proteome</keyword>
<keyword evidence="2" id="KW-0812">Transmembrane</keyword>
<name>A0AAV5SS10_9BILA</name>
<protein>
    <submittedName>
        <fullName evidence="3">Uncharacterized protein</fullName>
    </submittedName>
</protein>
<evidence type="ECO:0000256" key="1">
    <source>
        <dbReference type="SAM" id="MobiDB-lite"/>
    </source>
</evidence>
<feature type="non-terminal residue" evidence="3">
    <location>
        <position position="1"/>
    </location>
</feature>
<keyword evidence="2" id="KW-0472">Membrane</keyword>
<dbReference type="AlphaFoldDB" id="A0AAV5SS10"/>
<evidence type="ECO:0000313" key="3">
    <source>
        <dbReference type="EMBL" id="GMS85567.1"/>
    </source>
</evidence>
<evidence type="ECO:0000313" key="4">
    <source>
        <dbReference type="Proteomes" id="UP001432027"/>
    </source>
</evidence>
<gene>
    <name evidence="3" type="ORF">PENTCL1PPCAC_7742</name>
</gene>
<organism evidence="3 4">
    <name type="scientific">Pristionchus entomophagus</name>
    <dbReference type="NCBI Taxonomy" id="358040"/>
    <lineage>
        <taxon>Eukaryota</taxon>
        <taxon>Metazoa</taxon>
        <taxon>Ecdysozoa</taxon>
        <taxon>Nematoda</taxon>
        <taxon>Chromadorea</taxon>
        <taxon>Rhabditida</taxon>
        <taxon>Rhabditina</taxon>
        <taxon>Diplogasteromorpha</taxon>
        <taxon>Diplogasteroidea</taxon>
        <taxon>Neodiplogasteridae</taxon>
        <taxon>Pristionchus</taxon>
    </lineage>
</organism>
<feature type="region of interest" description="Disordered" evidence="1">
    <location>
        <begin position="198"/>
        <end position="260"/>
    </location>
</feature>
<evidence type="ECO:0000256" key="2">
    <source>
        <dbReference type="SAM" id="Phobius"/>
    </source>
</evidence>
<accession>A0AAV5SS10</accession>
<dbReference type="Proteomes" id="UP001432027">
    <property type="component" value="Unassembled WGS sequence"/>
</dbReference>
<feature type="compositionally biased region" description="Polar residues" evidence="1">
    <location>
        <begin position="198"/>
        <end position="208"/>
    </location>
</feature>
<feature type="compositionally biased region" description="Low complexity" evidence="1">
    <location>
        <begin position="17"/>
        <end position="30"/>
    </location>
</feature>
<proteinExistence type="predicted"/>
<comment type="caution">
    <text evidence="3">The sequence shown here is derived from an EMBL/GenBank/DDBJ whole genome shotgun (WGS) entry which is preliminary data.</text>
</comment>
<feature type="region of interest" description="Disordered" evidence="1">
    <location>
        <begin position="1"/>
        <end position="50"/>
    </location>
</feature>
<keyword evidence="2" id="KW-1133">Transmembrane helix</keyword>
<feature type="transmembrane region" description="Helical" evidence="2">
    <location>
        <begin position="127"/>
        <end position="155"/>
    </location>
</feature>
<feature type="transmembrane region" description="Helical" evidence="2">
    <location>
        <begin position="100"/>
        <end position="120"/>
    </location>
</feature>
<sequence>HCMMGFENGPPRPPPSLLGSSSIIGQSSSSEFQEDGKLNGGGTRSLSRSDSYNSIDQDALIEELVFGDELDKLSSCLSEASSETRAGPCGPQSTSVIYDIIQAQLALWTCVGSLMYSYAWRQHRKKFIISIFFVIPTVIAVCFAISGLLTTIVILSRVFSTPFAYHDFLSYANGHIEQQGQANGADGSPQPMARLRSYSGTSTVSSNGEELLPKPLCRRHSSSSSVCGAMTCNASRPPSRKLSYSYSHKSASHEMLNEIK</sequence>
<reference evidence="3" key="1">
    <citation type="submission" date="2023-10" db="EMBL/GenBank/DDBJ databases">
        <title>Genome assembly of Pristionchus species.</title>
        <authorList>
            <person name="Yoshida K."/>
            <person name="Sommer R.J."/>
        </authorList>
    </citation>
    <scope>NUCLEOTIDE SEQUENCE</scope>
    <source>
        <strain evidence="3">RS0144</strain>
    </source>
</reference>
<feature type="compositionally biased region" description="Polar residues" evidence="1">
    <location>
        <begin position="222"/>
        <end position="249"/>
    </location>
</feature>
<dbReference type="EMBL" id="BTSX01000002">
    <property type="protein sequence ID" value="GMS85567.1"/>
    <property type="molecule type" value="Genomic_DNA"/>
</dbReference>
<feature type="compositionally biased region" description="Basic and acidic residues" evidence="1">
    <location>
        <begin position="251"/>
        <end position="260"/>
    </location>
</feature>